<keyword evidence="2" id="KW-1185">Reference proteome</keyword>
<comment type="caution">
    <text evidence="1">The sequence shown here is derived from an EMBL/GenBank/DDBJ whole genome shotgun (WGS) entry which is preliminary data.</text>
</comment>
<gene>
    <name evidence="1" type="ORF">RPERSI_LOCUS7306</name>
</gene>
<sequence length="121" mass="13765">IFWARAKPVDLEEHLALDCPNQNKEVKDFYNQVIANRQGSNQAVFQNLVPGIELNPNRKSLWNFVIHTSSGREYLWKLVDLSNQSHSGEVLKDCIQQIFDELDIYQFLAIVTDGGSNCSVA</sequence>
<accession>A0ACA9N8Z9</accession>
<protein>
    <submittedName>
        <fullName evidence="1">17974_t:CDS:1</fullName>
    </submittedName>
</protein>
<dbReference type="EMBL" id="CAJVQC010012253">
    <property type="protein sequence ID" value="CAG8636418.1"/>
    <property type="molecule type" value="Genomic_DNA"/>
</dbReference>
<dbReference type="Proteomes" id="UP000789920">
    <property type="component" value="Unassembled WGS sequence"/>
</dbReference>
<name>A0ACA9N8Z9_9GLOM</name>
<evidence type="ECO:0000313" key="1">
    <source>
        <dbReference type="EMBL" id="CAG8636418.1"/>
    </source>
</evidence>
<organism evidence="1 2">
    <name type="scientific">Racocetra persica</name>
    <dbReference type="NCBI Taxonomy" id="160502"/>
    <lineage>
        <taxon>Eukaryota</taxon>
        <taxon>Fungi</taxon>
        <taxon>Fungi incertae sedis</taxon>
        <taxon>Mucoromycota</taxon>
        <taxon>Glomeromycotina</taxon>
        <taxon>Glomeromycetes</taxon>
        <taxon>Diversisporales</taxon>
        <taxon>Gigasporaceae</taxon>
        <taxon>Racocetra</taxon>
    </lineage>
</organism>
<reference evidence="1" key="1">
    <citation type="submission" date="2021-06" db="EMBL/GenBank/DDBJ databases">
        <authorList>
            <person name="Kallberg Y."/>
            <person name="Tangrot J."/>
            <person name="Rosling A."/>
        </authorList>
    </citation>
    <scope>NUCLEOTIDE SEQUENCE</scope>
    <source>
        <strain evidence="1">MA461A</strain>
    </source>
</reference>
<proteinExistence type="predicted"/>
<feature type="non-terminal residue" evidence="1">
    <location>
        <position position="1"/>
    </location>
</feature>
<evidence type="ECO:0000313" key="2">
    <source>
        <dbReference type="Proteomes" id="UP000789920"/>
    </source>
</evidence>